<comment type="similarity">
    <text evidence="1 2">Belongs to the RNase T2 family.</text>
</comment>
<protein>
    <submittedName>
        <fullName evidence="3">Ribonuclease</fullName>
    </submittedName>
</protein>
<dbReference type="SUPFAM" id="SSF55895">
    <property type="entry name" value="Ribonuclease Rh-like"/>
    <property type="match status" value="1"/>
</dbReference>
<accession>A0A8E3S924</accession>
<name>A0A8E3S924_9PAST</name>
<dbReference type="Pfam" id="PF00445">
    <property type="entry name" value="Ribonuclease_T2"/>
    <property type="match status" value="1"/>
</dbReference>
<dbReference type="RefSeq" id="WP_261920373.1">
    <property type="nucleotide sequence ID" value="NZ_CP022011.1"/>
</dbReference>
<evidence type="ECO:0000313" key="3">
    <source>
        <dbReference type="EMBL" id="QDJ15107.1"/>
    </source>
</evidence>
<evidence type="ECO:0000313" key="4">
    <source>
        <dbReference type="Proteomes" id="UP000955338"/>
    </source>
</evidence>
<dbReference type="GO" id="GO:0033897">
    <property type="term" value="F:ribonuclease T2 activity"/>
    <property type="evidence" value="ECO:0007669"/>
    <property type="project" value="InterPro"/>
</dbReference>
<proteinExistence type="inferred from homology"/>
<dbReference type="Proteomes" id="UP000955338">
    <property type="component" value="Chromosome"/>
</dbReference>
<dbReference type="PANTHER" id="PTHR11240">
    <property type="entry name" value="RIBONUCLEASE T2"/>
    <property type="match status" value="1"/>
</dbReference>
<dbReference type="InterPro" id="IPR033130">
    <property type="entry name" value="RNase_T2_His_AS_2"/>
</dbReference>
<dbReference type="GO" id="GO:0003723">
    <property type="term" value="F:RNA binding"/>
    <property type="evidence" value="ECO:0007669"/>
    <property type="project" value="InterPro"/>
</dbReference>
<reference evidence="3" key="1">
    <citation type="submission" date="2017-06" db="EMBL/GenBank/DDBJ databases">
        <title>Genome sequencing of pathogenic and non-pathogenic strains within Bisgaard taxon 40.</title>
        <authorList>
            <person name="Ladner J.T."/>
            <person name="Lovett S.P."/>
            <person name="Koroleva G."/>
            <person name="Lorch J.M."/>
        </authorList>
    </citation>
    <scope>NUCLEOTIDE SEQUENCE</scope>
    <source>
        <strain evidence="3">27576-1-I1</strain>
    </source>
</reference>
<dbReference type="InterPro" id="IPR036430">
    <property type="entry name" value="RNase_T2-like_sf"/>
</dbReference>
<dbReference type="EMBL" id="CP022011">
    <property type="protein sequence ID" value="QDJ15107.1"/>
    <property type="molecule type" value="Genomic_DNA"/>
</dbReference>
<dbReference type="Gene3D" id="3.90.730.10">
    <property type="entry name" value="Ribonuclease T2-like"/>
    <property type="match status" value="1"/>
</dbReference>
<dbReference type="PANTHER" id="PTHR11240:SF22">
    <property type="entry name" value="RIBONUCLEASE T2"/>
    <property type="match status" value="1"/>
</dbReference>
<evidence type="ECO:0000256" key="1">
    <source>
        <dbReference type="ARBA" id="ARBA00007469"/>
    </source>
</evidence>
<sequence>MMQLSFRIKLLLILLIIVLGATFFVIRTNRIAEITSQSNQYELTQFPIKNYDYHLAKDKFGANPTAQVDFYTLVLSWSPAYCERVKQRNQGAIPIKDRLQCEHRFGWIIHGLWAENAAAQQITDHPRFCQGDLPEVKPEIIQSYLKESPSAHLLQGEWEKHGACIFNQAQDYFAKQSELFHQLVLPDNNFEKKALINWLKRYNPNLENKRISVNKNEIKICYDLDWQVMSCPW</sequence>
<gene>
    <name evidence="3" type="ORF">CEP48_06525</name>
</gene>
<dbReference type="GO" id="GO:0006401">
    <property type="term" value="P:RNA catabolic process"/>
    <property type="evidence" value="ECO:0007669"/>
    <property type="project" value="TreeGrafter"/>
</dbReference>
<dbReference type="AlphaFoldDB" id="A0A8E3S924"/>
<dbReference type="PROSITE" id="PS00531">
    <property type="entry name" value="RNASE_T2_2"/>
    <property type="match status" value="1"/>
</dbReference>
<organism evidence="3 4">
    <name type="scientific">Mergibacter septicus</name>
    <dbReference type="NCBI Taxonomy" id="221402"/>
    <lineage>
        <taxon>Bacteria</taxon>
        <taxon>Pseudomonadati</taxon>
        <taxon>Pseudomonadota</taxon>
        <taxon>Gammaproteobacteria</taxon>
        <taxon>Pasteurellales</taxon>
        <taxon>Pasteurellaceae</taxon>
        <taxon>Mergibacter</taxon>
    </lineage>
</organism>
<evidence type="ECO:0000256" key="2">
    <source>
        <dbReference type="RuleBase" id="RU004328"/>
    </source>
</evidence>
<dbReference type="InterPro" id="IPR001568">
    <property type="entry name" value="RNase_T2-like"/>
</dbReference>
<keyword evidence="4" id="KW-1185">Reference proteome</keyword>